<proteinExistence type="inferred from homology"/>
<dbReference type="Gene3D" id="3.30.300.30">
    <property type="match status" value="1"/>
</dbReference>
<dbReference type="Pfam" id="PF13193">
    <property type="entry name" value="AMP-binding_C"/>
    <property type="match status" value="1"/>
</dbReference>
<evidence type="ECO:0000256" key="3">
    <source>
        <dbReference type="SAM" id="MobiDB-lite"/>
    </source>
</evidence>
<protein>
    <submittedName>
        <fullName evidence="5">AMP-dependent synthetase and ligase</fullName>
    </submittedName>
</protein>
<sequence length="107" mass="11608">MVGRLTVGRGQWDELGYLYIKDRKADMIITGGYNVYCSGVEAEIHKIPGVEQVAAIGVPDEDWGEAACAVVPTPNSHITEDDILSRPAASSETTRGPKRFKSSEQCP</sequence>
<evidence type="ECO:0000256" key="2">
    <source>
        <dbReference type="ARBA" id="ARBA00022598"/>
    </source>
</evidence>
<evidence type="ECO:0000259" key="4">
    <source>
        <dbReference type="Pfam" id="PF13193"/>
    </source>
</evidence>
<dbReference type="STRING" id="861266.ARTSIC4J27_2828"/>
<dbReference type="SUPFAM" id="SSF56801">
    <property type="entry name" value="Acetyl-CoA synthetase-like"/>
    <property type="match status" value="1"/>
</dbReference>
<comment type="similarity">
    <text evidence="1">Belongs to the ATP-dependent AMP-binding enzyme family.</text>
</comment>
<feature type="domain" description="AMP-binding enzyme C-terminal" evidence="4">
    <location>
        <begin position="40"/>
        <end position="87"/>
    </location>
</feature>
<keyword evidence="2 5" id="KW-0436">Ligase</keyword>
<accession>A0A024H3V8</accession>
<dbReference type="InterPro" id="IPR045851">
    <property type="entry name" value="AMP-bd_C_sf"/>
</dbReference>
<name>A0A024H3V8_9MICC</name>
<dbReference type="InterPro" id="IPR025110">
    <property type="entry name" value="AMP-bd_C"/>
</dbReference>
<comment type="caution">
    <text evidence="5">The sequence shown here is derived from an EMBL/GenBank/DDBJ whole genome shotgun (WGS) entry which is preliminary data.</text>
</comment>
<evidence type="ECO:0000313" key="6">
    <source>
        <dbReference type="Proteomes" id="UP000035722"/>
    </source>
</evidence>
<feature type="region of interest" description="Disordered" evidence="3">
    <location>
        <begin position="76"/>
        <end position="107"/>
    </location>
</feature>
<dbReference type="EMBL" id="CAQI01000046">
    <property type="protein sequence ID" value="CCQ46855.1"/>
    <property type="molecule type" value="Genomic_DNA"/>
</dbReference>
<organism evidence="5 6">
    <name type="scientific">Pseudarthrobacter siccitolerans</name>
    <dbReference type="NCBI Taxonomy" id="861266"/>
    <lineage>
        <taxon>Bacteria</taxon>
        <taxon>Bacillati</taxon>
        <taxon>Actinomycetota</taxon>
        <taxon>Actinomycetes</taxon>
        <taxon>Micrococcales</taxon>
        <taxon>Micrococcaceae</taxon>
        <taxon>Pseudarthrobacter</taxon>
    </lineage>
</organism>
<dbReference type="Proteomes" id="UP000035722">
    <property type="component" value="Unassembled WGS sequence"/>
</dbReference>
<dbReference type="AlphaFoldDB" id="A0A024H3V8"/>
<dbReference type="GO" id="GO:0031956">
    <property type="term" value="F:medium-chain fatty acid-CoA ligase activity"/>
    <property type="evidence" value="ECO:0007669"/>
    <property type="project" value="TreeGrafter"/>
</dbReference>
<dbReference type="GO" id="GO:0006631">
    <property type="term" value="P:fatty acid metabolic process"/>
    <property type="evidence" value="ECO:0007669"/>
    <property type="project" value="TreeGrafter"/>
</dbReference>
<evidence type="ECO:0000313" key="5">
    <source>
        <dbReference type="EMBL" id="CCQ46855.1"/>
    </source>
</evidence>
<evidence type="ECO:0000256" key="1">
    <source>
        <dbReference type="ARBA" id="ARBA00006432"/>
    </source>
</evidence>
<keyword evidence="6" id="KW-1185">Reference proteome</keyword>
<dbReference type="PANTHER" id="PTHR43201">
    <property type="entry name" value="ACYL-COA SYNTHETASE"/>
    <property type="match status" value="1"/>
</dbReference>
<reference evidence="6" key="1">
    <citation type="journal article" date="2014" name="Genome Announc.">
        <title>Genome Sequence of Arthrobacter siccitolerans 4J27, a Xeroprotectant-Producing Desiccation-Tolerant Microorganism.</title>
        <authorList>
            <person name="Manzanera M."/>
            <person name="Santa-Cruz-Calvo L."/>
            <person name="Vilchez J.I."/>
            <person name="Garcia-Fontana C."/>
            <person name="Silva-Castro G.A."/>
            <person name="Calvo C."/>
            <person name="Gonzalez-Lopez J."/>
        </authorList>
    </citation>
    <scope>NUCLEOTIDE SEQUENCE [LARGE SCALE GENOMIC DNA]</scope>
    <source>
        <strain evidence="6">4J27</strain>
    </source>
</reference>
<dbReference type="PANTHER" id="PTHR43201:SF5">
    <property type="entry name" value="MEDIUM-CHAIN ACYL-COA LIGASE ACSF2, MITOCHONDRIAL"/>
    <property type="match status" value="1"/>
</dbReference>
<gene>
    <name evidence="5" type="ORF">ARTSIC4J27_2828</name>
</gene>